<protein>
    <submittedName>
        <fullName evidence="1">Uncharacterized protein</fullName>
    </submittedName>
</protein>
<dbReference type="AlphaFoldDB" id="A0A0D3E5I7"/>
<keyword evidence="2" id="KW-1185">Reference proteome</keyword>
<reference evidence="1 2" key="1">
    <citation type="journal article" date="2014" name="Genome Biol.">
        <title>Transcriptome and methylome profiling reveals relics of genome dominance in the mesopolyploid Brassica oleracea.</title>
        <authorList>
            <person name="Parkin I.A."/>
            <person name="Koh C."/>
            <person name="Tang H."/>
            <person name="Robinson S.J."/>
            <person name="Kagale S."/>
            <person name="Clarke W.E."/>
            <person name="Town C.D."/>
            <person name="Nixon J."/>
            <person name="Krishnakumar V."/>
            <person name="Bidwell S.L."/>
            <person name="Denoeud F."/>
            <person name="Belcram H."/>
            <person name="Links M.G."/>
            <person name="Just J."/>
            <person name="Clarke C."/>
            <person name="Bender T."/>
            <person name="Huebert T."/>
            <person name="Mason A.S."/>
            <person name="Pires J.C."/>
            <person name="Barker G."/>
            <person name="Moore J."/>
            <person name="Walley P.G."/>
            <person name="Manoli S."/>
            <person name="Batley J."/>
            <person name="Edwards D."/>
            <person name="Nelson M.N."/>
            <person name="Wang X."/>
            <person name="Paterson A.H."/>
            <person name="King G."/>
            <person name="Bancroft I."/>
            <person name="Chalhoub B."/>
            <person name="Sharpe A.G."/>
        </authorList>
    </citation>
    <scope>NUCLEOTIDE SEQUENCE</scope>
    <source>
        <strain evidence="1 2">cv. TO1000</strain>
    </source>
</reference>
<accession>A0A0D3E5I7</accession>
<reference evidence="1" key="2">
    <citation type="submission" date="2015-03" db="UniProtKB">
        <authorList>
            <consortium name="EnsemblPlants"/>
        </authorList>
    </citation>
    <scope>IDENTIFICATION</scope>
</reference>
<dbReference type="Gramene" id="Bo9g048690.1">
    <property type="protein sequence ID" value="Bo9g048690.1"/>
    <property type="gene ID" value="Bo9g048690"/>
</dbReference>
<proteinExistence type="predicted"/>
<dbReference type="HOGENOM" id="CLU_2174540_0_0_1"/>
<dbReference type="EnsemblPlants" id="Bo9g048690.1">
    <property type="protein sequence ID" value="Bo9g048690.1"/>
    <property type="gene ID" value="Bo9g048690"/>
</dbReference>
<evidence type="ECO:0000313" key="1">
    <source>
        <dbReference type="EnsemblPlants" id="Bo9g048690.1"/>
    </source>
</evidence>
<name>A0A0D3E5I7_BRAOL</name>
<sequence>MYSLAVQRLAVLENLCLTVRKRENQNALSVNLIFFLLHMLKNSKAKWSTTMTTDQTIKEKIILRVVSKFKFLHVVPRFFGEVVDAYYLEVDNDDGEITEDDDEDVKEEDE</sequence>
<evidence type="ECO:0000313" key="2">
    <source>
        <dbReference type="Proteomes" id="UP000032141"/>
    </source>
</evidence>
<organism evidence="1 2">
    <name type="scientific">Brassica oleracea var. oleracea</name>
    <dbReference type="NCBI Taxonomy" id="109376"/>
    <lineage>
        <taxon>Eukaryota</taxon>
        <taxon>Viridiplantae</taxon>
        <taxon>Streptophyta</taxon>
        <taxon>Embryophyta</taxon>
        <taxon>Tracheophyta</taxon>
        <taxon>Spermatophyta</taxon>
        <taxon>Magnoliopsida</taxon>
        <taxon>eudicotyledons</taxon>
        <taxon>Gunneridae</taxon>
        <taxon>Pentapetalae</taxon>
        <taxon>rosids</taxon>
        <taxon>malvids</taxon>
        <taxon>Brassicales</taxon>
        <taxon>Brassicaceae</taxon>
        <taxon>Brassiceae</taxon>
        <taxon>Brassica</taxon>
    </lineage>
</organism>
<dbReference type="Proteomes" id="UP000032141">
    <property type="component" value="Chromosome C9"/>
</dbReference>